<evidence type="ECO:0000256" key="3">
    <source>
        <dbReference type="ARBA" id="ARBA00007275"/>
    </source>
</evidence>
<evidence type="ECO:0000313" key="11">
    <source>
        <dbReference type="Proteomes" id="UP000246744"/>
    </source>
</evidence>
<evidence type="ECO:0000256" key="5">
    <source>
        <dbReference type="ARBA" id="ARBA00016377"/>
    </source>
</evidence>
<dbReference type="Pfam" id="PF00293">
    <property type="entry name" value="NUDIX"/>
    <property type="match status" value="1"/>
</dbReference>
<evidence type="ECO:0000256" key="4">
    <source>
        <dbReference type="ARBA" id="ARBA00011738"/>
    </source>
</evidence>
<evidence type="ECO:0000256" key="8">
    <source>
        <dbReference type="ARBA" id="ARBA00032272"/>
    </source>
</evidence>
<feature type="domain" description="Nudix hydrolase" evidence="9">
    <location>
        <begin position="37"/>
        <end position="168"/>
    </location>
</feature>
<proteinExistence type="inferred from homology"/>
<reference evidence="10 11" key="1">
    <citation type="submission" date="2018-05" db="EMBL/GenBank/DDBJ databases">
        <title>Genomic Encyclopedia of Type Strains, Phase IV (KMG-IV): sequencing the most valuable type-strain genomes for metagenomic binning, comparative biology and taxonomic classification.</title>
        <authorList>
            <person name="Goeker M."/>
        </authorList>
    </citation>
    <scope>NUCLEOTIDE SEQUENCE [LARGE SCALE GENOMIC DNA]</scope>
    <source>
        <strain evidence="10 11">DSM 19579</strain>
    </source>
</reference>
<dbReference type="PANTHER" id="PTHR11839">
    <property type="entry name" value="UDP/ADP-SUGAR PYROPHOSPHATASE"/>
    <property type="match status" value="1"/>
</dbReference>
<dbReference type="PROSITE" id="PS51462">
    <property type="entry name" value="NUDIX"/>
    <property type="match status" value="1"/>
</dbReference>
<dbReference type="GO" id="GO:0016787">
    <property type="term" value="F:hydrolase activity"/>
    <property type="evidence" value="ECO:0007669"/>
    <property type="project" value="UniProtKB-KW"/>
</dbReference>
<comment type="cofactor">
    <cofactor evidence="2">
        <name>Mg(2+)</name>
        <dbReference type="ChEBI" id="CHEBI:18420"/>
    </cofactor>
</comment>
<dbReference type="InterPro" id="IPR015797">
    <property type="entry name" value="NUDIX_hydrolase-like_dom_sf"/>
</dbReference>
<evidence type="ECO:0000256" key="7">
    <source>
        <dbReference type="ARBA" id="ARBA00032162"/>
    </source>
</evidence>
<evidence type="ECO:0000313" key="10">
    <source>
        <dbReference type="EMBL" id="PWW10892.1"/>
    </source>
</evidence>
<dbReference type="Proteomes" id="UP000246744">
    <property type="component" value="Unassembled WGS sequence"/>
</dbReference>
<dbReference type="CDD" id="cd24161">
    <property type="entry name" value="NUDIX_ADPRase_Ndx2"/>
    <property type="match status" value="1"/>
</dbReference>
<dbReference type="InterPro" id="IPR000086">
    <property type="entry name" value="NUDIX_hydrolase_dom"/>
</dbReference>
<name>A0A317Q6I6_9ENTR</name>
<comment type="caution">
    <text evidence="10">The sequence shown here is derived from an EMBL/GenBank/DDBJ whole genome shotgun (WGS) entry which is preliminary data.</text>
</comment>
<comment type="subunit">
    <text evidence="4">Homodimer.</text>
</comment>
<accession>A0A317Q6I6</accession>
<dbReference type="AlphaFoldDB" id="A0A317Q6I6"/>
<evidence type="ECO:0000256" key="6">
    <source>
        <dbReference type="ARBA" id="ARBA00022801"/>
    </source>
</evidence>
<comment type="catalytic activity">
    <reaction evidence="1">
        <text>GDP-alpha-D-mannose + H2O = alpha-D-mannose 1-phosphate + GMP + 2 H(+)</text>
        <dbReference type="Rhea" id="RHEA:27978"/>
        <dbReference type="ChEBI" id="CHEBI:15377"/>
        <dbReference type="ChEBI" id="CHEBI:15378"/>
        <dbReference type="ChEBI" id="CHEBI:57527"/>
        <dbReference type="ChEBI" id="CHEBI:58115"/>
        <dbReference type="ChEBI" id="CHEBI:58409"/>
    </reaction>
</comment>
<evidence type="ECO:0000256" key="1">
    <source>
        <dbReference type="ARBA" id="ARBA00000847"/>
    </source>
</evidence>
<dbReference type="SUPFAM" id="SSF55811">
    <property type="entry name" value="Nudix"/>
    <property type="match status" value="1"/>
</dbReference>
<dbReference type="PANTHER" id="PTHR11839:SF18">
    <property type="entry name" value="NUDIX HYDROLASE DOMAIN-CONTAINING PROTEIN"/>
    <property type="match status" value="1"/>
</dbReference>
<gene>
    <name evidence="10" type="ORF">DES37_103269</name>
</gene>
<protein>
    <recommendedName>
        <fullName evidence="5">GDP-mannose pyrophosphatase</fullName>
    </recommendedName>
    <alternativeName>
        <fullName evidence="7">GDP-mannose hydrolase</fullName>
    </alternativeName>
    <alternativeName>
        <fullName evidence="8">GDPMK</fullName>
    </alternativeName>
</protein>
<dbReference type="RefSeq" id="WP_342768390.1">
    <property type="nucleotide sequence ID" value="NZ_QGTS01000003.1"/>
</dbReference>
<dbReference type="GO" id="GO:0006753">
    <property type="term" value="P:nucleoside phosphate metabolic process"/>
    <property type="evidence" value="ECO:0007669"/>
    <property type="project" value="TreeGrafter"/>
</dbReference>
<keyword evidence="6" id="KW-0378">Hydrolase</keyword>
<evidence type="ECO:0000256" key="2">
    <source>
        <dbReference type="ARBA" id="ARBA00001946"/>
    </source>
</evidence>
<comment type="similarity">
    <text evidence="3">Belongs to the Nudix hydrolase family. NudK subfamily.</text>
</comment>
<dbReference type="GO" id="GO:0019693">
    <property type="term" value="P:ribose phosphate metabolic process"/>
    <property type="evidence" value="ECO:0007669"/>
    <property type="project" value="TreeGrafter"/>
</dbReference>
<evidence type="ECO:0000259" key="9">
    <source>
        <dbReference type="PROSITE" id="PS51462"/>
    </source>
</evidence>
<dbReference type="Gene3D" id="3.90.79.10">
    <property type="entry name" value="Nucleoside Triphosphate Pyrophosphohydrolase"/>
    <property type="match status" value="1"/>
</dbReference>
<sequence>MEIKTLSSRTVYQNQWMRLREDSIERKDGSQGIYSVVEKPDFAVILPVEGDQVYVVEQYRYPLGVRTLELPQGAWELSPGEAPETVARGELAEETGLRARTLTWVGYQKLAQGYSTQGYHIWLASDFEQGAQALDAEEIGLVCRHMPVSEFAGRIASGEITDATSVSAFLLARLKGLV</sequence>
<keyword evidence="11" id="KW-1185">Reference proteome</keyword>
<dbReference type="EMBL" id="QGTS01000003">
    <property type="protein sequence ID" value="PWW10892.1"/>
    <property type="molecule type" value="Genomic_DNA"/>
</dbReference>
<organism evidence="10 11">
    <name type="scientific">Mangrovibacter plantisponsor</name>
    <dbReference type="NCBI Taxonomy" id="451513"/>
    <lineage>
        <taxon>Bacteria</taxon>
        <taxon>Pseudomonadati</taxon>
        <taxon>Pseudomonadota</taxon>
        <taxon>Gammaproteobacteria</taxon>
        <taxon>Enterobacterales</taxon>
        <taxon>Enterobacteriaceae</taxon>
        <taxon>Mangrovibacter</taxon>
    </lineage>
</organism>